<evidence type="ECO:0000259" key="10">
    <source>
        <dbReference type="PROSITE" id="PS50850"/>
    </source>
</evidence>
<evidence type="ECO:0000313" key="12">
    <source>
        <dbReference type="Proteomes" id="UP000190744"/>
    </source>
</evidence>
<feature type="chain" id="PRO_5012345751" description="Major facilitator superfamily (MFS) profile domain-containing protein" evidence="9">
    <location>
        <begin position="25"/>
        <end position="956"/>
    </location>
</feature>
<evidence type="ECO:0000313" key="11">
    <source>
        <dbReference type="EMBL" id="OOQ87991.1"/>
    </source>
</evidence>
<sequence length="956" mass="106164">MSRYFSVPFVCAAVAFGLLGSAKGLDEGLIATIVELPSFIKEYRLDSKSLSTAGRANELSNITSMLHLGSLPGAFIAFFTSDWIGPLWTMRQMCMVWIVGTVIFITSAGNLPQLMAGRFIMGLGVGQAGIIGPVYLAEVAPKSSRGLLVGIFASSEYIGVVIGYFAGYAAAHHISDHNNAQWILPESSQLMMACTLLLFSLGCVESPRFSVRKGHKEQATHDLAQLWKMNPNDSLVLGELQILEDEQVTALTDRKSHWTRLEPWRQLFGQSANLSRLLFLISAQLLSQWSGTNAITTYAPKFFALLNVEGDSQKLLKTAIFGIVKLLAAVISAVFFIDQVGRKRTLLTGVTLQLLALLYVAIFITIWDDQGNPQSANAYRAAIGAIVSIYVTGIGYALGWNSIQYLINAEILPTPVRTLGVSLLMCIHYANRLFGYDQGITGGLLDLPSFIKYFPDIDNLDQTVSDAVRSQRSTNQGIAVASYNLGCFVGSILCIFIGNPLGRRKTILCGCMTMATGALLQSTSFQLPQFIIARIVTGIGNGLNTSTVPTWQSESSKAHDRGKMVMIEGSLITGGICLSYWINYGFSFIGELEVAWRFPLAFQILFAIVIFFSILHLPESPRWLVMQGREDEALEILEALNEKPRDDPYIVNELIAIQETVKEMNKGSFRSLFKMSEYREFHRVVLAYVNQMFQQISGINLITYYAPSLYKQIGLGEGNLPKLLAACNGTEYFMASFIPIFIIEKVGRRPLMLFGAAGMSISMAILAGTNYRLTHYNESGAGVGQAVFLFVFNTFFAIGWLGMTWLYPAEIVPLRIRAPTNALATSANWIFNFMVVMVTPVAFDSIKYKTYIIFAVINFFMFPAVYFFFPETRYRSLEEMDAIFKKSSNIFDVVSISIKEPYRYDKHGQLKPEYLEEAIRRESVHRESIVHEDSGEKFDSDESATDKPAAIGYEGK</sequence>
<feature type="transmembrane region" description="Helical" evidence="8">
    <location>
        <begin position="379"/>
        <end position="399"/>
    </location>
</feature>
<dbReference type="Pfam" id="PF00083">
    <property type="entry name" value="Sugar_tr"/>
    <property type="match status" value="2"/>
</dbReference>
<feature type="transmembrane region" description="Helical" evidence="8">
    <location>
        <begin position="820"/>
        <end position="842"/>
    </location>
</feature>
<feature type="transmembrane region" description="Helical" evidence="8">
    <location>
        <begin position="93"/>
        <end position="111"/>
    </location>
</feature>
<feature type="transmembrane region" description="Helical" evidence="8">
    <location>
        <begin position="478"/>
        <end position="498"/>
    </location>
</feature>
<protein>
    <recommendedName>
        <fullName evidence="10">Major facilitator superfamily (MFS) profile domain-containing protein</fullName>
    </recommendedName>
</protein>
<feature type="transmembrane region" description="Helical" evidence="8">
    <location>
        <begin position="411"/>
        <end position="430"/>
    </location>
</feature>
<keyword evidence="3" id="KW-0813">Transport</keyword>
<feature type="transmembrane region" description="Helical" evidence="8">
    <location>
        <begin position="346"/>
        <end position="367"/>
    </location>
</feature>
<comment type="similarity">
    <text evidence="2">Belongs to the major facilitator superfamily. Sugar transporter (TC 2.A.1.1) family.</text>
</comment>
<feature type="transmembrane region" description="Helical" evidence="8">
    <location>
        <begin position="594"/>
        <end position="617"/>
    </location>
</feature>
<feature type="transmembrane region" description="Helical" evidence="8">
    <location>
        <begin position="117"/>
        <end position="136"/>
    </location>
</feature>
<keyword evidence="9" id="KW-0732">Signal</keyword>
<dbReference type="FunFam" id="1.20.1250.20:FF:000061">
    <property type="entry name" value="MFS sugar transporter"/>
    <property type="match status" value="1"/>
</dbReference>
<dbReference type="PANTHER" id="PTHR48022">
    <property type="entry name" value="PLASTIDIC GLUCOSE TRANSPORTER 4"/>
    <property type="match status" value="1"/>
</dbReference>
<evidence type="ECO:0000256" key="7">
    <source>
        <dbReference type="SAM" id="MobiDB-lite"/>
    </source>
</evidence>
<feature type="signal peptide" evidence="9">
    <location>
        <begin position="1"/>
        <end position="24"/>
    </location>
</feature>
<feature type="transmembrane region" description="Helical" evidence="8">
    <location>
        <begin position="565"/>
        <end position="582"/>
    </location>
</feature>
<keyword evidence="6 8" id="KW-0472">Membrane</keyword>
<feature type="transmembrane region" description="Helical" evidence="8">
    <location>
        <begin position="848"/>
        <end position="869"/>
    </location>
</feature>
<dbReference type="Gene3D" id="1.20.1250.20">
    <property type="entry name" value="MFS general substrate transporter like domains"/>
    <property type="match status" value="2"/>
</dbReference>
<evidence type="ECO:0000256" key="2">
    <source>
        <dbReference type="ARBA" id="ARBA00010992"/>
    </source>
</evidence>
<dbReference type="PANTHER" id="PTHR48022:SF68">
    <property type="entry name" value="MAJOR FACILITATOR SUPERFAMILY (MFS) PROFILE DOMAIN-CONTAINING PROTEIN-RELATED"/>
    <property type="match status" value="1"/>
</dbReference>
<reference evidence="12" key="1">
    <citation type="submission" date="2015-09" db="EMBL/GenBank/DDBJ databases">
        <authorList>
            <person name="Fill T.P."/>
            <person name="Baretta J.F."/>
            <person name="de Almeida L.G."/>
            <person name="Rocha M."/>
            <person name="de Souza D.H."/>
            <person name="Malavazi I."/>
            <person name="Cerdeira L.T."/>
            <person name="Hong H."/>
            <person name="Samborskyy M."/>
            <person name="de Vasconcelos A.T."/>
            <person name="Leadlay P."/>
            <person name="Rodrigues-Filho E."/>
        </authorList>
    </citation>
    <scope>NUCLEOTIDE SEQUENCE [LARGE SCALE GENOMIC DNA]</scope>
    <source>
        <strain evidence="12">LaBioMMi 136</strain>
    </source>
</reference>
<dbReference type="InterPro" id="IPR005828">
    <property type="entry name" value="MFS_sugar_transport-like"/>
</dbReference>
<feature type="transmembrane region" description="Helical" evidence="8">
    <location>
        <begin position="783"/>
        <end position="808"/>
    </location>
</feature>
<accession>A0A1S9RRM3</accession>
<feature type="transmembrane region" description="Helical" evidence="8">
    <location>
        <begin position="148"/>
        <end position="167"/>
    </location>
</feature>
<organism evidence="11 12">
    <name type="scientific">Penicillium brasilianum</name>
    <dbReference type="NCBI Taxonomy" id="104259"/>
    <lineage>
        <taxon>Eukaryota</taxon>
        <taxon>Fungi</taxon>
        <taxon>Dikarya</taxon>
        <taxon>Ascomycota</taxon>
        <taxon>Pezizomycotina</taxon>
        <taxon>Eurotiomycetes</taxon>
        <taxon>Eurotiomycetidae</taxon>
        <taxon>Eurotiales</taxon>
        <taxon>Aspergillaceae</taxon>
        <taxon>Penicillium</taxon>
    </lineage>
</organism>
<dbReference type="InterPro" id="IPR020846">
    <property type="entry name" value="MFS_dom"/>
</dbReference>
<evidence type="ECO:0000256" key="9">
    <source>
        <dbReference type="SAM" id="SignalP"/>
    </source>
</evidence>
<dbReference type="PROSITE" id="PS50850">
    <property type="entry name" value="MFS"/>
    <property type="match status" value="2"/>
</dbReference>
<feature type="compositionally biased region" description="Basic and acidic residues" evidence="7">
    <location>
        <begin position="926"/>
        <end position="940"/>
    </location>
</feature>
<feature type="transmembrane region" description="Helical" evidence="8">
    <location>
        <begin position="319"/>
        <end position="337"/>
    </location>
</feature>
<evidence type="ECO:0000256" key="5">
    <source>
        <dbReference type="ARBA" id="ARBA00022989"/>
    </source>
</evidence>
<evidence type="ECO:0000256" key="6">
    <source>
        <dbReference type="ARBA" id="ARBA00023136"/>
    </source>
</evidence>
<dbReference type="InterPro" id="IPR003663">
    <property type="entry name" value="Sugar/inositol_transpt"/>
</dbReference>
<dbReference type="InterPro" id="IPR050360">
    <property type="entry name" value="MFS_Sugar_Transporters"/>
</dbReference>
<dbReference type="AlphaFoldDB" id="A0A1S9RRM3"/>
<evidence type="ECO:0000256" key="4">
    <source>
        <dbReference type="ARBA" id="ARBA00022692"/>
    </source>
</evidence>
<keyword evidence="4 8" id="KW-0812">Transmembrane</keyword>
<evidence type="ECO:0000256" key="8">
    <source>
        <dbReference type="SAM" id="Phobius"/>
    </source>
</evidence>
<gene>
    <name evidence="11" type="ORF">PEBR_14484</name>
</gene>
<dbReference type="GO" id="GO:0016020">
    <property type="term" value="C:membrane"/>
    <property type="evidence" value="ECO:0007669"/>
    <property type="project" value="UniProtKB-SubCell"/>
</dbReference>
<feature type="region of interest" description="Disordered" evidence="7">
    <location>
        <begin position="926"/>
        <end position="956"/>
    </location>
</feature>
<dbReference type="InterPro" id="IPR005829">
    <property type="entry name" value="Sugar_transporter_CS"/>
</dbReference>
<feature type="transmembrane region" description="Helical" evidence="8">
    <location>
        <begin position="62"/>
        <end position="81"/>
    </location>
</feature>
<dbReference type="Proteomes" id="UP000190744">
    <property type="component" value="Unassembled WGS sequence"/>
</dbReference>
<name>A0A1S9RRM3_PENBI</name>
<dbReference type="PRINTS" id="PR00171">
    <property type="entry name" value="SUGRTRNSPORT"/>
</dbReference>
<dbReference type="EMBL" id="LJBN01000121">
    <property type="protein sequence ID" value="OOQ87991.1"/>
    <property type="molecule type" value="Genomic_DNA"/>
</dbReference>
<dbReference type="PROSITE" id="PS00217">
    <property type="entry name" value="SUGAR_TRANSPORT_2"/>
    <property type="match status" value="1"/>
</dbReference>
<feature type="domain" description="Major facilitator superfamily (MFS) profile" evidence="10">
    <location>
        <begin position="12"/>
        <end position="432"/>
    </location>
</feature>
<feature type="transmembrane region" description="Helical" evidence="8">
    <location>
        <begin position="751"/>
        <end position="771"/>
    </location>
</feature>
<evidence type="ECO:0000256" key="3">
    <source>
        <dbReference type="ARBA" id="ARBA00022448"/>
    </source>
</evidence>
<evidence type="ECO:0000256" key="1">
    <source>
        <dbReference type="ARBA" id="ARBA00004141"/>
    </source>
</evidence>
<dbReference type="GO" id="GO:0005351">
    <property type="term" value="F:carbohydrate:proton symporter activity"/>
    <property type="evidence" value="ECO:0007669"/>
    <property type="project" value="TreeGrafter"/>
</dbReference>
<feature type="domain" description="Major facilitator superfamily (MFS) profile" evidence="10">
    <location>
        <begin position="423"/>
        <end position="873"/>
    </location>
</feature>
<dbReference type="InterPro" id="IPR036259">
    <property type="entry name" value="MFS_trans_sf"/>
</dbReference>
<dbReference type="NCBIfam" id="TIGR00879">
    <property type="entry name" value="SP"/>
    <property type="match status" value="1"/>
</dbReference>
<comment type="caution">
    <text evidence="11">The sequence shown here is derived from an EMBL/GenBank/DDBJ whole genome shotgun (WGS) entry which is preliminary data.</text>
</comment>
<dbReference type="SUPFAM" id="SSF103473">
    <property type="entry name" value="MFS general substrate transporter"/>
    <property type="match status" value="2"/>
</dbReference>
<keyword evidence="5 8" id="KW-1133">Transmembrane helix</keyword>
<proteinExistence type="inferred from homology"/>
<comment type="subcellular location">
    <subcellularLocation>
        <location evidence="1">Membrane</location>
        <topology evidence="1">Multi-pass membrane protein</topology>
    </subcellularLocation>
</comment>